<organism evidence="4 5">
    <name type="scientific">Sanguibacteroides justesenii</name>
    <dbReference type="NCBI Taxonomy" id="1547597"/>
    <lineage>
        <taxon>Bacteria</taxon>
        <taxon>Pseudomonadati</taxon>
        <taxon>Bacteroidota</taxon>
        <taxon>Bacteroidia</taxon>
        <taxon>Bacteroidales</taxon>
        <taxon>Porphyromonadaceae</taxon>
        <taxon>Sanguibacteroides</taxon>
    </lineage>
</organism>
<evidence type="ECO:0000313" key="5">
    <source>
        <dbReference type="Proteomes" id="UP000031980"/>
    </source>
</evidence>
<feature type="domain" description="FecR protein" evidence="2">
    <location>
        <begin position="172"/>
        <end position="264"/>
    </location>
</feature>
<feature type="domain" description="Protein FecR C-terminal" evidence="3">
    <location>
        <begin position="307"/>
        <end position="373"/>
    </location>
</feature>
<keyword evidence="1" id="KW-0472">Membrane</keyword>
<dbReference type="PANTHER" id="PTHR30273">
    <property type="entry name" value="PERIPLASMIC SIGNAL SENSOR AND SIGMA FACTOR ACTIVATOR FECR-RELATED"/>
    <property type="match status" value="1"/>
</dbReference>
<dbReference type="Gene3D" id="3.55.50.30">
    <property type="match status" value="1"/>
</dbReference>
<feature type="transmembrane region" description="Helical" evidence="1">
    <location>
        <begin position="79"/>
        <end position="100"/>
    </location>
</feature>
<dbReference type="RefSeq" id="WP_041505190.1">
    <property type="nucleotide sequence ID" value="NZ_JPIU01000039.1"/>
</dbReference>
<dbReference type="InterPro" id="IPR012373">
    <property type="entry name" value="Ferrdict_sens_TM"/>
</dbReference>
<proteinExistence type="predicted"/>
<evidence type="ECO:0000259" key="3">
    <source>
        <dbReference type="Pfam" id="PF16344"/>
    </source>
</evidence>
<name>A0A0C3RDH5_9PORP</name>
<keyword evidence="5" id="KW-1185">Reference proteome</keyword>
<sequence>MQNLKKYYSLAQKIARGLLNGESKWREEMEEEAGLREELEWRFSPDELRKGLEIFREIDEVGAIVRIKDRLKRNRLRRWSMVGVKVAAVLACGFFVVLWMNEEREPEQRELWTAEKLKTPYLLVGESKKIDLFDSLTIVQRGVVVENRAGGKLCYRSASVRGTEEPIVNKLVVPKGCEYYVELSDGTKVWLNAASELSYPVSFNAVERDVELRGEAYFEVTKSEVPFVVKTGNMDVRVLGTAFNVMAYADESDVEVTLEEGSVRIHADDKEALLSPGQQAVFEKTDSILQVKKVDTEIYTGWRSGEFLFEGESLERVGRKLARWYDMEIVVDSVLRHRSLNGSLKRYESIREFLDVLELTNEVKVNYREDRVEILSKKK</sequence>
<dbReference type="Proteomes" id="UP000031980">
    <property type="component" value="Unassembled WGS sequence"/>
</dbReference>
<evidence type="ECO:0000256" key="1">
    <source>
        <dbReference type="SAM" id="Phobius"/>
    </source>
</evidence>
<dbReference type="Pfam" id="PF04773">
    <property type="entry name" value="FecR"/>
    <property type="match status" value="1"/>
</dbReference>
<dbReference type="FunFam" id="2.60.120.1440:FF:000001">
    <property type="entry name" value="Putative anti-sigma factor"/>
    <property type="match status" value="1"/>
</dbReference>
<evidence type="ECO:0000313" key="4">
    <source>
        <dbReference type="EMBL" id="KIO44301.1"/>
    </source>
</evidence>
<dbReference type="Pfam" id="PF16344">
    <property type="entry name" value="FecR_C"/>
    <property type="match status" value="1"/>
</dbReference>
<keyword evidence="1" id="KW-1133">Transmembrane helix</keyword>
<comment type="caution">
    <text evidence="4">The sequence shown here is derived from an EMBL/GenBank/DDBJ whole genome shotgun (WGS) entry which is preliminary data.</text>
</comment>
<dbReference type="OrthoDB" id="676789at2"/>
<dbReference type="Gene3D" id="2.60.120.1440">
    <property type="match status" value="1"/>
</dbReference>
<dbReference type="GO" id="GO:0016989">
    <property type="term" value="F:sigma factor antagonist activity"/>
    <property type="evidence" value="ECO:0007669"/>
    <property type="project" value="TreeGrafter"/>
</dbReference>
<keyword evidence="1" id="KW-0812">Transmembrane</keyword>
<dbReference type="InterPro" id="IPR032508">
    <property type="entry name" value="FecR_C"/>
</dbReference>
<dbReference type="AlphaFoldDB" id="A0A0C3RDH5"/>
<dbReference type="PANTHER" id="PTHR30273:SF2">
    <property type="entry name" value="PROTEIN FECR"/>
    <property type="match status" value="1"/>
</dbReference>
<protein>
    <submittedName>
        <fullName evidence="4">Uncharacterized protein</fullName>
    </submittedName>
</protein>
<dbReference type="EMBL" id="JPIU01000039">
    <property type="protein sequence ID" value="KIO44301.1"/>
    <property type="molecule type" value="Genomic_DNA"/>
</dbReference>
<evidence type="ECO:0000259" key="2">
    <source>
        <dbReference type="Pfam" id="PF04773"/>
    </source>
</evidence>
<dbReference type="InterPro" id="IPR006860">
    <property type="entry name" value="FecR"/>
</dbReference>
<reference evidence="4 5" key="1">
    <citation type="submission" date="2014-07" db="EMBL/GenBank/DDBJ databases">
        <title>Porphyromonadaceae bacterium OUH 308042 = ATCC BAA-2681 = DSM 28342 draft genome.</title>
        <authorList>
            <person name="Sydenham T.V."/>
            <person name="Hasman H."/>
            <person name="Justensen U.S."/>
        </authorList>
    </citation>
    <scope>NUCLEOTIDE SEQUENCE [LARGE SCALE GENOMIC DNA]</scope>
    <source>
        <strain evidence="4 5">OUH 308042</strain>
    </source>
</reference>
<accession>A0A0C3RDH5</accession>
<gene>
    <name evidence="4" type="ORF">BA92_08820</name>
</gene>